<comment type="caution">
    <text evidence="1">The sequence shown here is derived from an EMBL/GenBank/DDBJ whole genome shotgun (WGS) entry which is preliminary data.</text>
</comment>
<dbReference type="EMBL" id="QEIV01002369">
    <property type="protein sequence ID" value="PWZ93701.1"/>
    <property type="molecule type" value="Genomic_DNA"/>
</dbReference>
<name>A0A317Z2M9_STAPS</name>
<evidence type="ECO:0000313" key="1">
    <source>
        <dbReference type="EMBL" id="PWZ93701.1"/>
    </source>
</evidence>
<dbReference type="AlphaFoldDB" id="A0A317Z2M9"/>
<gene>
    <name evidence="1" type="ORF">DD924_19125</name>
</gene>
<proteinExistence type="predicted"/>
<feature type="non-terminal residue" evidence="1">
    <location>
        <position position="1"/>
    </location>
</feature>
<protein>
    <submittedName>
        <fullName evidence="1">Uncharacterized protein</fullName>
    </submittedName>
</protein>
<sequence>LKELEPLDDTIIDNVHAEEHLVDESNDSSAYTRYIELRNLSQSLKTENYRHYYIHMEDSLDRLIDRTEIQYQVKSNEDNKKDVQQQE</sequence>
<feature type="non-terminal residue" evidence="1">
    <location>
        <position position="87"/>
    </location>
</feature>
<evidence type="ECO:0000313" key="2">
    <source>
        <dbReference type="Proteomes" id="UP000246351"/>
    </source>
</evidence>
<organism evidence="1 2">
    <name type="scientific">Staphylococcus pseudintermedius</name>
    <dbReference type="NCBI Taxonomy" id="283734"/>
    <lineage>
        <taxon>Bacteria</taxon>
        <taxon>Bacillati</taxon>
        <taxon>Bacillota</taxon>
        <taxon>Bacilli</taxon>
        <taxon>Bacillales</taxon>
        <taxon>Staphylococcaceae</taxon>
        <taxon>Staphylococcus</taxon>
        <taxon>Staphylococcus intermedius group</taxon>
    </lineage>
</organism>
<dbReference type="Proteomes" id="UP000246351">
    <property type="component" value="Unassembled WGS sequence"/>
</dbReference>
<accession>A0A317Z2M9</accession>
<reference evidence="1 2" key="1">
    <citation type="journal article" date="2018" name="Vet. Microbiol.">
        <title>Clonal diversity and geographic distribution of methicillin-resistant Staphylococcus pseudintermedius from Australian animals: Discovery of novel sequence types.</title>
        <authorList>
            <person name="Worthing K.A."/>
            <person name="Abraham S."/>
            <person name="Coombs G.W."/>
            <person name="Pang S."/>
            <person name="Saputra S."/>
            <person name="Jordan D."/>
            <person name="Trott D.J."/>
            <person name="Norris J.M."/>
        </authorList>
    </citation>
    <scope>NUCLEOTIDE SEQUENCE [LARGE SCALE GENOMIC DNA]</scope>
    <source>
        <strain evidence="1 2">ST71 3</strain>
    </source>
</reference>